<keyword evidence="7 10" id="KW-0675">Receptor</keyword>
<evidence type="ECO:0000259" key="9">
    <source>
        <dbReference type="PROSITE" id="PS00300"/>
    </source>
</evidence>
<protein>
    <submittedName>
        <fullName evidence="10">Signal recognition particle receptor alpha subunit, putative</fullName>
    </submittedName>
</protein>
<evidence type="ECO:0000256" key="1">
    <source>
        <dbReference type="ARBA" id="ARBA00004397"/>
    </source>
</evidence>
<dbReference type="FunFam" id="3.40.50.300:FF:000188">
    <property type="entry name" value="signal recognition particle receptor subunit alpha"/>
    <property type="match status" value="1"/>
</dbReference>
<organism evidence="10 11">
    <name type="scientific">Theileria parva</name>
    <name type="common">East coast fever infection agent</name>
    <dbReference type="NCBI Taxonomy" id="5875"/>
    <lineage>
        <taxon>Eukaryota</taxon>
        <taxon>Sar</taxon>
        <taxon>Alveolata</taxon>
        <taxon>Apicomplexa</taxon>
        <taxon>Aconoidasida</taxon>
        <taxon>Piroplasmida</taxon>
        <taxon>Theileriidae</taxon>
        <taxon>Theileria</taxon>
    </lineage>
</organism>
<comment type="similarity">
    <text evidence="2">Belongs to the GTP-binding SRP family.</text>
</comment>
<proteinExistence type="inferred from homology"/>
<dbReference type="Pfam" id="PF00448">
    <property type="entry name" value="SRP54"/>
    <property type="match status" value="1"/>
</dbReference>
<evidence type="ECO:0000256" key="7">
    <source>
        <dbReference type="ARBA" id="ARBA00023170"/>
    </source>
</evidence>
<feature type="region of interest" description="Disordered" evidence="8">
    <location>
        <begin position="134"/>
        <end position="181"/>
    </location>
</feature>
<dbReference type="PANTHER" id="PTHR43134:SF1">
    <property type="entry name" value="SIGNAL RECOGNITION PARTICLE RECEPTOR SUBUNIT ALPHA"/>
    <property type="match status" value="1"/>
</dbReference>
<dbReference type="GO" id="GO:0003924">
    <property type="term" value="F:GTPase activity"/>
    <property type="evidence" value="ECO:0007669"/>
    <property type="project" value="TreeGrafter"/>
</dbReference>
<feature type="compositionally biased region" description="Low complexity" evidence="8">
    <location>
        <begin position="134"/>
        <end position="145"/>
    </location>
</feature>
<dbReference type="CDD" id="cd14826">
    <property type="entry name" value="SR_alpha_SRX"/>
    <property type="match status" value="1"/>
</dbReference>
<evidence type="ECO:0000313" key="11">
    <source>
        <dbReference type="Proteomes" id="UP000001949"/>
    </source>
</evidence>
<dbReference type="InterPro" id="IPR003593">
    <property type="entry name" value="AAA+_ATPase"/>
</dbReference>
<dbReference type="SMART" id="SM00382">
    <property type="entry name" value="AAA"/>
    <property type="match status" value="1"/>
</dbReference>
<feature type="domain" description="SRP54-type proteins GTP-binding" evidence="9">
    <location>
        <begin position="552"/>
        <end position="565"/>
    </location>
</feature>
<dbReference type="SUPFAM" id="SSF52540">
    <property type="entry name" value="P-loop containing nucleoside triphosphate hydrolases"/>
    <property type="match status" value="1"/>
</dbReference>
<dbReference type="PANTHER" id="PTHR43134">
    <property type="entry name" value="SIGNAL RECOGNITION PARTICLE RECEPTOR SUBUNIT ALPHA"/>
    <property type="match status" value="1"/>
</dbReference>
<dbReference type="InParanoid" id="Q4N567"/>
<evidence type="ECO:0000256" key="3">
    <source>
        <dbReference type="ARBA" id="ARBA00022741"/>
    </source>
</evidence>
<keyword evidence="4" id="KW-0256">Endoplasmic reticulum</keyword>
<keyword evidence="11" id="KW-1185">Reference proteome</keyword>
<comment type="caution">
    <text evidence="10">The sequence shown here is derived from an EMBL/GenBank/DDBJ whole genome shotgun (WGS) entry which is preliminary data.</text>
</comment>
<dbReference type="SMART" id="SM00962">
    <property type="entry name" value="SRP54"/>
    <property type="match status" value="1"/>
</dbReference>
<keyword evidence="3" id="KW-0547">Nucleotide-binding</keyword>
<dbReference type="OMA" id="DNEPLMA"/>
<dbReference type="InterPro" id="IPR027417">
    <property type="entry name" value="P-loop_NTPase"/>
</dbReference>
<keyword evidence="5" id="KW-0342">GTP-binding</keyword>
<accession>Q4N567</accession>
<evidence type="ECO:0000256" key="4">
    <source>
        <dbReference type="ARBA" id="ARBA00022824"/>
    </source>
</evidence>
<dbReference type="Gene3D" id="3.30.450.60">
    <property type="match status" value="1"/>
</dbReference>
<dbReference type="FunCoup" id="Q4N567">
    <property type="interactions" value="204"/>
</dbReference>
<comment type="subcellular location">
    <subcellularLocation>
        <location evidence="1">Endoplasmic reticulum membrane</location>
        <topology evidence="1">Peripheral membrane protein</topology>
        <orientation evidence="1">Cytoplasmic side</orientation>
    </subcellularLocation>
</comment>
<dbReference type="GeneID" id="3501846"/>
<dbReference type="eggNOG" id="KOG0781">
    <property type="taxonomic scope" value="Eukaryota"/>
</dbReference>
<dbReference type="CDD" id="cd17876">
    <property type="entry name" value="SRalpha_C"/>
    <property type="match status" value="1"/>
</dbReference>
<evidence type="ECO:0000313" key="10">
    <source>
        <dbReference type="EMBL" id="EAN32706.1"/>
    </source>
</evidence>
<dbReference type="InterPro" id="IPR042101">
    <property type="entry name" value="SRP54_N_sf"/>
</dbReference>
<gene>
    <name evidence="10" type="ordered locus">TP02_0423</name>
</gene>
<sequence length="579" mass="63894">MIDSVALISRGGLVIWTFSPDQGSNVFITNNKCSNINQLIRDIILQEKGGDKYACLDGVHFRWNLINSLDATLFISYKGIQNTNVLVELLNACSKAIVTRLETEYAIRNNVNWFLNPIQFNFDHDFKRILINSNSNSNTNSNTNSVPQNVESGTSRTTTPVKDINTNNTNTISGRKDKKMRQWDVKTNVTKKDMDELDYSDKSEPQTTLTTNSTLKPSNSTIKFTNSTMKFTNSTRMKPTNTSDTTNTIFKSLLNSVKSVFKRGNVKSVGKSPELLDKFTTLVLKYSGNMMITEESLVTPISILTDKLRSKNVAGDICEMIGRSIVTHLVGKRTESLRSLSSTVRTALESSVRRILTPKDPINLIKQVKHTVANGGIYSIVFLGVNGVGKSTSLAKVAYLLKSNGFKVLVVACDTFRSGAVEQLKTHTTNLGLHLFERGYGKDPAQIAKEGIKHAVNNQFDVVLIDTAGRMQDNEPLMAALTKLIVVNNPNLIIFVGEALVGNDAVDQLKKFNLAIGKGTDRTIDALLLTKFDTVDDKVGAALSMVYITGKPILFVGNGQTYSDLQPLNIELITQFLLT</sequence>
<evidence type="ECO:0000256" key="8">
    <source>
        <dbReference type="SAM" id="MobiDB-lite"/>
    </source>
</evidence>
<dbReference type="AlphaFoldDB" id="Q4N567"/>
<dbReference type="EMBL" id="AAGK01000002">
    <property type="protein sequence ID" value="EAN32706.1"/>
    <property type="molecule type" value="Genomic_DNA"/>
</dbReference>
<dbReference type="Proteomes" id="UP000001949">
    <property type="component" value="Unassembled WGS sequence"/>
</dbReference>
<dbReference type="SUPFAM" id="SSF64356">
    <property type="entry name" value="SNARE-like"/>
    <property type="match status" value="1"/>
</dbReference>
<dbReference type="Gene3D" id="3.40.50.300">
    <property type="entry name" value="P-loop containing nucleotide triphosphate hydrolases"/>
    <property type="match status" value="1"/>
</dbReference>
<evidence type="ECO:0000256" key="2">
    <source>
        <dbReference type="ARBA" id="ARBA00008531"/>
    </source>
</evidence>
<dbReference type="KEGG" id="tpv:TP02_0423"/>
<evidence type="ECO:0000256" key="6">
    <source>
        <dbReference type="ARBA" id="ARBA00023136"/>
    </source>
</evidence>
<reference evidence="10 11" key="1">
    <citation type="journal article" date="2005" name="Science">
        <title>Genome sequence of Theileria parva, a bovine pathogen that transforms lymphocytes.</title>
        <authorList>
            <person name="Gardner M.J."/>
            <person name="Bishop R."/>
            <person name="Shah T."/>
            <person name="de Villiers E.P."/>
            <person name="Carlton J.M."/>
            <person name="Hall N."/>
            <person name="Ren Q."/>
            <person name="Paulsen I.T."/>
            <person name="Pain A."/>
            <person name="Berriman M."/>
            <person name="Wilson R.J.M."/>
            <person name="Sato S."/>
            <person name="Ralph S.A."/>
            <person name="Mann D.J."/>
            <person name="Xiong Z."/>
            <person name="Shallom S.J."/>
            <person name="Weidman J."/>
            <person name="Jiang L."/>
            <person name="Lynn J."/>
            <person name="Weaver B."/>
            <person name="Shoaibi A."/>
            <person name="Domingo A.R."/>
            <person name="Wasawo D."/>
            <person name="Crabtree J."/>
            <person name="Wortman J.R."/>
            <person name="Haas B."/>
            <person name="Angiuoli S.V."/>
            <person name="Creasy T.H."/>
            <person name="Lu C."/>
            <person name="Suh B."/>
            <person name="Silva J.C."/>
            <person name="Utterback T.R."/>
            <person name="Feldblyum T.V."/>
            <person name="Pertea M."/>
            <person name="Allen J."/>
            <person name="Nierman W.C."/>
            <person name="Taracha E.L.N."/>
            <person name="Salzberg S.L."/>
            <person name="White O.R."/>
            <person name="Fitzhugh H.A."/>
            <person name="Morzaria S."/>
            <person name="Venter J.C."/>
            <person name="Fraser C.M."/>
            <person name="Nene V."/>
        </authorList>
    </citation>
    <scope>NUCLEOTIDE SEQUENCE [LARGE SCALE GENOMIC DNA]</scope>
    <source>
        <strain evidence="10 11">Muguga</strain>
    </source>
</reference>
<dbReference type="VEuPathDB" id="PiroplasmaDB:TpMuguga_02g00423"/>
<dbReference type="InterPro" id="IPR011012">
    <property type="entry name" value="Longin-like_dom_sf"/>
</dbReference>
<dbReference type="GO" id="GO:0005525">
    <property type="term" value="F:GTP binding"/>
    <property type="evidence" value="ECO:0007669"/>
    <property type="project" value="UniProtKB-KW"/>
</dbReference>
<dbReference type="InterPro" id="IPR000897">
    <property type="entry name" value="SRP54_GTPase_dom"/>
</dbReference>
<dbReference type="STRING" id="5875.Q4N567"/>
<dbReference type="GO" id="GO:0006614">
    <property type="term" value="P:SRP-dependent cotranslational protein targeting to membrane"/>
    <property type="evidence" value="ECO:0007669"/>
    <property type="project" value="InterPro"/>
</dbReference>
<dbReference type="PROSITE" id="PS00300">
    <property type="entry name" value="SRP54"/>
    <property type="match status" value="1"/>
</dbReference>
<feature type="compositionally biased region" description="Polar residues" evidence="8">
    <location>
        <begin position="146"/>
        <end position="173"/>
    </location>
</feature>
<dbReference type="GO" id="GO:0005047">
    <property type="term" value="F:signal recognition particle binding"/>
    <property type="evidence" value="ECO:0007669"/>
    <property type="project" value="TreeGrafter"/>
</dbReference>
<dbReference type="Gene3D" id="1.20.120.140">
    <property type="entry name" value="Signal recognition particle SRP54, nucleotide-binding domain"/>
    <property type="match status" value="1"/>
</dbReference>
<keyword evidence="6" id="KW-0472">Membrane</keyword>
<name>Q4N567_THEPA</name>
<evidence type="ECO:0000256" key="5">
    <source>
        <dbReference type="ARBA" id="ARBA00023134"/>
    </source>
</evidence>
<dbReference type="GO" id="GO:0005789">
    <property type="term" value="C:endoplasmic reticulum membrane"/>
    <property type="evidence" value="ECO:0007669"/>
    <property type="project" value="UniProtKB-SubCell"/>
</dbReference>